<dbReference type="Gene3D" id="1.50.10.10">
    <property type="match status" value="1"/>
</dbReference>
<organism evidence="3 4">
    <name type="scientific">Cohnella abietis</name>
    <dbReference type="NCBI Taxonomy" id="2507935"/>
    <lineage>
        <taxon>Bacteria</taxon>
        <taxon>Bacillati</taxon>
        <taxon>Bacillota</taxon>
        <taxon>Bacilli</taxon>
        <taxon>Bacillales</taxon>
        <taxon>Paenibacillaceae</taxon>
        <taxon>Cohnella</taxon>
    </lineage>
</organism>
<dbReference type="SUPFAM" id="SSF48208">
    <property type="entry name" value="Six-hairpin glycosidases"/>
    <property type="match status" value="1"/>
</dbReference>
<dbReference type="InterPro" id="IPR054491">
    <property type="entry name" value="MGH1-like_GH"/>
</dbReference>
<gene>
    <name evidence="3" type="ORF">KCTCHS21_51840</name>
</gene>
<sequence length="708" mass="78883">MDYRVIKNNDLFLMTDHYGDIPGNGSQSGLYMKDTRFLSEMKLTINGKRPLLLSSAADENFLARIRLTNEHEEEGGEVQFWRESLELIRERFIYEEVLYETISLTNFSTKPLAFDLGVSFEADFSDMFLIRGFQPAEELGKVTDRKVDKSGWHATYQGADGVQRDTDISWGGEADFLSETDVIGFAVKLAPTEVRRITFTVIPSVNGIRPVTNPREIALAELQATYERWMEQSPKVESDSKVLNQLYNRGVQDLRVLLTDFGHGLFPVAGLPWYAVPFGRDSLIAALQMLPLNPDVARGTLKMMAAYQGTELNPWKDEQPGKIMHELRNGELARSGQVPFAPYYGSIDSTPLFIVLAAEHAHWTGDTETIAQLMPNIERALAWIDEYGDRDKDGMVEYYQESSKGISNQGWKDSADSVVHANGDFAAAPIALVEVQGYIYQAKSRLAPIVEQLGHHELAQRLRTEAESLRQRFDGAFWMPDENFYAIALDANKDQVHSVTSNPGHLLMSDIISEEKAKIVAERLVAEDMFGGYGIRTMSSGSTGYNPMSYHDGSIWPHDNSIILLGMSRMGFKEEASTVINGLLNAAEHFEYSRLPELFCGYDDTIGYPVSYPVACSPQAWAAGTSVLIIQAMLGLQPDTLNNIVRLDPFLPQGINNLTVRDIPVANGTISVVLKRKDGTESLQVEVVDNSSGCSIEMINRSPDTALN</sequence>
<feature type="domain" description="Putative glycogen debranching enzyme N-terminal" evidence="1">
    <location>
        <begin position="6"/>
        <end position="199"/>
    </location>
</feature>
<evidence type="ECO:0000313" key="4">
    <source>
        <dbReference type="Proteomes" id="UP000289856"/>
    </source>
</evidence>
<dbReference type="EMBL" id="AP019400">
    <property type="protein sequence ID" value="BBI35785.1"/>
    <property type="molecule type" value="Genomic_DNA"/>
</dbReference>
<keyword evidence="4" id="KW-1185">Reference proteome</keyword>
<dbReference type="InterPro" id="IPR008928">
    <property type="entry name" value="6-hairpin_glycosidase_sf"/>
</dbReference>
<dbReference type="InterPro" id="IPR032856">
    <property type="entry name" value="GDE_N_bis"/>
</dbReference>
<accession>A0A3T1DCX2</accession>
<reference evidence="3 4" key="1">
    <citation type="submission" date="2019-01" db="EMBL/GenBank/DDBJ databases">
        <title>Complete genome sequence of Cohnella hallensis HS21 isolated from Korean fir (Abies koreana) rhizospheric soil.</title>
        <authorList>
            <person name="Jiang L."/>
            <person name="Kang S.W."/>
            <person name="Kim S."/>
            <person name="Jung J."/>
            <person name="Kim C.Y."/>
            <person name="Kim D.H."/>
            <person name="Kim S.W."/>
            <person name="Lee J."/>
        </authorList>
    </citation>
    <scope>NUCLEOTIDE SEQUENCE [LARGE SCALE GENOMIC DNA]</scope>
    <source>
        <strain evidence="3 4">HS21</strain>
    </source>
</reference>
<evidence type="ECO:0000259" key="1">
    <source>
        <dbReference type="Pfam" id="PF14742"/>
    </source>
</evidence>
<dbReference type="Pfam" id="PF14742">
    <property type="entry name" value="GDE_N_bis"/>
    <property type="match status" value="1"/>
</dbReference>
<dbReference type="KEGG" id="cohn:KCTCHS21_51840"/>
<dbReference type="Pfam" id="PF22422">
    <property type="entry name" value="MGH1-like_GH"/>
    <property type="match status" value="1"/>
</dbReference>
<dbReference type="Proteomes" id="UP000289856">
    <property type="component" value="Chromosome"/>
</dbReference>
<evidence type="ECO:0000259" key="2">
    <source>
        <dbReference type="Pfam" id="PF22422"/>
    </source>
</evidence>
<dbReference type="RefSeq" id="WP_130614742.1">
    <property type="nucleotide sequence ID" value="NZ_AP019400.1"/>
</dbReference>
<protein>
    <submittedName>
        <fullName evidence="3">Amylo-alpha-1,6-glucosidase</fullName>
    </submittedName>
</protein>
<dbReference type="AlphaFoldDB" id="A0A3T1DCX2"/>
<dbReference type="GO" id="GO:0005975">
    <property type="term" value="P:carbohydrate metabolic process"/>
    <property type="evidence" value="ECO:0007669"/>
    <property type="project" value="InterPro"/>
</dbReference>
<feature type="domain" description="Mannosylglycerate hydrolase MGH1-like glycoside hydrolase" evidence="2">
    <location>
        <begin position="281"/>
        <end position="599"/>
    </location>
</feature>
<evidence type="ECO:0000313" key="3">
    <source>
        <dbReference type="EMBL" id="BBI35785.1"/>
    </source>
</evidence>
<name>A0A3T1DCX2_9BACL</name>
<dbReference type="OrthoDB" id="9759959at2"/>
<dbReference type="InterPro" id="IPR012341">
    <property type="entry name" value="6hp_glycosidase-like_sf"/>
</dbReference>
<proteinExistence type="predicted"/>